<dbReference type="GO" id="GO:0003964">
    <property type="term" value="F:RNA-directed DNA polymerase activity"/>
    <property type="evidence" value="ECO:0007669"/>
    <property type="project" value="UniProtKB-KW"/>
</dbReference>
<evidence type="ECO:0000256" key="11">
    <source>
        <dbReference type="ARBA" id="ARBA00023180"/>
    </source>
</evidence>
<dbReference type="EMBL" id="JAWDGP010007564">
    <property type="protein sequence ID" value="KAK3713283.1"/>
    <property type="molecule type" value="Genomic_DNA"/>
</dbReference>
<keyword evidence="3" id="KW-1003">Cell membrane</keyword>
<dbReference type="InterPro" id="IPR021109">
    <property type="entry name" value="Peptidase_aspartic_dom_sf"/>
</dbReference>
<evidence type="ECO:0000256" key="7">
    <source>
        <dbReference type="ARBA" id="ARBA00022722"/>
    </source>
</evidence>
<keyword evidence="5" id="KW-0808">Transferase</keyword>
<name>A0AAE1CM98_9GAST</name>
<keyword evidence="11" id="KW-0325">Glycoprotein</keyword>
<keyword evidence="3" id="KW-0472">Membrane</keyword>
<keyword evidence="7" id="KW-0540">Nuclease</keyword>
<dbReference type="InterPro" id="IPR052252">
    <property type="entry name" value="CEMIP/CEMIP2"/>
</dbReference>
<dbReference type="GO" id="GO:0006508">
    <property type="term" value="P:proteolysis"/>
    <property type="evidence" value="ECO:0007669"/>
    <property type="project" value="UniProtKB-KW"/>
</dbReference>
<evidence type="ECO:0000256" key="2">
    <source>
        <dbReference type="ARBA" id="ARBA00007586"/>
    </source>
</evidence>
<dbReference type="Proteomes" id="UP001283361">
    <property type="component" value="Unassembled WGS sequence"/>
</dbReference>
<evidence type="ECO:0000256" key="6">
    <source>
        <dbReference type="ARBA" id="ARBA00022695"/>
    </source>
</evidence>
<protein>
    <submittedName>
        <fullName evidence="15">Uncharacterized protein</fullName>
    </submittedName>
</protein>
<dbReference type="Pfam" id="PF10162">
    <property type="entry name" value="G8"/>
    <property type="match status" value="1"/>
</dbReference>
<dbReference type="CDD" id="cd01647">
    <property type="entry name" value="RT_LTR"/>
    <property type="match status" value="1"/>
</dbReference>
<dbReference type="InterPro" id="IPR055400">
    <property type="entry name" value="CEMIP_X"/>
</dbReference>
<dbReference type="Pfam" id="PF24606">
    <property type="entry name" value="CEMIP_beta-hel"/>
    <property type="match status" value="1"/>
</dbReference>
<dbReference type="InterPro" id="IPR055401">
    <property type="entry name" value="CEMIP_beta-hel_dom"/>
</dbReference>
<evidence type="ECO:0000259" key="14">
    <source>
        <dbReference type="PROSITE" id="PS51484"/>
    </source>
</evidence>
<keyword evidence="10" id="KW-0695">RNA-directed DNA polymerase</keyword>
<comment type="caution">
    <text evidence="15">The sequence shown here is derived from an EMBL/GenBank/DDBJ whole genome shotgun (WGS) entry which is preliminary data.</text>
</comment>
<dbReference type="PROSITE" id="PS50878">
    <property type="entry name" value="RT_POL"/>
    <property type="match status" value="1"/>
</dbReference>
<dbReference type="InterPro" id="IPR011050">
    <property type="entry name" value="Pectin_lyase_fold/virulence"/>
</dbReference>
<comment type="subcellular location">
    <subcellularLocation>
        <location evidence="1">Cell membrane</location>
    </subcellularLocation>
</comment>
<evidence type="ECO:0000259" key="13">
    <source>
        <dbReference type="PROSITE" id="PS50878"/>
    </source>
</evidence>
<evidence type="ECO:0000256" key="1">
    <source>
        <dbReference type="ARBA" id="ARBA00004236"/>
    </source>
</evidence>
<keyword evidence="8" id="KW-0255">Endonuclease</keyword>
<evidence type="ECO:0000256" key="5">
    <source>
        <dbReference type="ARBA" id="ARBA00022679"/>
    </source>
</evidence>
<dbReference type="GO" id="GO:0008233">
    <property type="term" value="F:peptidase activity"/>
    <property type="evidence" value="ECO:0007669"/>
    <property type="project" value="UniProtKB-KW"/>
</dbReference>
<dbReference type="InterPro" id="IPR019316">
    <property type="entry name" value="G8_domain"/>
</dbReference>
<dbReference type="Pfam" id="PF15711">
    <property type="entry name" value="ILEI"/>
    <property type="match status" value="1"/>
</dbReference>
<dbReference type="InterPro" id="IPR039477">
    <property type="entry name" value="ILEI/PANDER_dom"/>
</dbReference>
<evidence type="ECO:0000256" key="9">
    <source>
        <dbReference type="ARBA" id="ARBA00022801"/>
    </source>
</evidence>
<dbReference type="Gene3D" id="2.40.70.10">
    <property type="entry name" value="Acid Proteases"/>
    <property type="match status" value="1"/>
</dbReference>
<evidence type="ECO:0000256" key="4">
    <source>
        <dbReference type="ARBA" id="ARBA00022670"/>
    </source>
</evidence>
<dbReference type="GO" id="GO:0003676">
    <property type="term" value="F:nucleic acid binding"/>
    <property type="evidence" value="ECO:0007669"/>
    <property type="project" value="InterPro"/>
</dbReference>
<keyword evidence="16" id="KW-1185">Reference proteome</keyword>
<feature type="domain" description="G8" evidence="14">
    <location>
        <begin position="117"/>
        <end position="247"/>
    </location>
</feature>
<evidence type="ECO:0000313" key="16">
    <source>
        <dbReference type="Proteomes" id="UP001283361"/>
    </source>
</evidence>
<dbReference type="InterPro" id="IPR012334">
    <property type="entry name" value="Pectin_lyas_fold"/>
</dbReference>
<organism evidence="15 16">
    <name type="scientific">Elysia crispata</name>
    <name type="common">lettuce slug</name>
    <dbReference type="NCBI Taxonomy" id="231223"/>
    <lineage>
        <taxon>Eukaryota</taxon>
        <taxon>Metazoa</taxon>
        <taxon>Spiralia</taxon>
        <taxon>Lophotrochozoa</taxon>
        <taxon>Mollusca</taxon>
        <taxon>Gastropoda</taxon>
        <taxon>Heterobranchia</taxon>
        <taxon>Euthyneura</taxon>
        <taxon>Panpulmonata</taxon>
        <taxon>Sacoglossa</taxon>
        <taxon>Placobranchoidea</taxon>
        <taxon>Plakobranchidae</taxon>
        <taxon>Elysia</taxon>
    </lineage>
</organism>
<evidence type="ECO:0000256" key="10">
    <source>
        <dbReference type="ARBA" id="ARBA00022918"/>
    </source>
</evidence>
<dbReference type="SMART" id="SM01225">
    <property type="entry name" value="G8"/>
    <property type="match status" value="1"/>
</dbReference>
<evidence type="ECO:0000256" key="3">
    <source>
        <dbReference type="ARBA" id="ARBA00022475"/>
    </source>
</evidence>
<dbReference type="FunFam" id="3.10.10.10:FF:000007">
    <property type="entry name" value="Retrovirus-related Pol polyprotein from transposon 17.6-like Protein"/>
    <property type="match status" value="1"/>
</dbReference>
<dbReference type="GO" id="GO:0005886">
    <property type="term" value="C:plasma membrane"/>
    <property type="evidence" value="ECO:0007669"/>
    <property type="project" value="UniProtKB-SubCell"/>
</dbReference>
<gene>
    <name evidence="15" type="ORF">RRG08_043865</name>
</gene>
<feature type="domain" description="Reverse transcriptase" evidence="13">
    <location>
        <begin position="1477"/>
        <end position="1636"/>
    </location>
</feature>
<evidence type="ECO:0000313" key="15">
    <source>
        <dbReference type="EMBL" id="KAK3713283.1"/>
    </source>
</evidence>
<dbReference type="SUPFAM" id="SSF56672">
    <property type="entry name" value="DNA/RNA polymerases"/>
    <property type="match status" value="1"/>
</dbReference>
<dbReference type="Gene3D" id="3.10.10.10">
    <property type="entry name" value="HIV Type 1 Reverse Transcriptase, subunit A, domain 1"/>
    <property type="match status" value="1"/>
</dbReference>
<dbReference type="InterPro" id="IPR043128">
    <property type="entry name" value="Rev_trsase/Diguanyl_cyclase"/>
</dbReference>
<evidence type="ECO:0000256" key="8">
    <source>
        <dbReference type="ARBA" id="ARBA00022759"/>
    </source>
</evidence>
<dbReference type="SUPFAM" id="SSF50630">
    <property type="entry name" value="Acid proteases"/>
    <property type="match status" value="1"/>
</dbReference>
<keyword evidence="4" id="KW-0645">Protease</keyword>
<evidence type="ECO:0000256" key="12">
    <source>
        <dbReference type="ARBA" id="ARBA00023295"/>
    </source>
</evidence>
<dbReference type="InterPro" id="IPR001888">
    <property type="entry name" value="Transposase_1"/>
</dbReference>
<dbReference type="InterPro" id="IPR000477">
    <property type="entry name" value="RT_dom"/>
</dbReference>
<dbReference type="Gene3D" id="2.160.20.10">
    <property type="entry name" value="Single-stranded right-handed beta-helix, Pectin lyase-like"/>
    <property type="match status" value="1"/>
</dbReference>
<keyword evidence="6" id="KW-0548">Nucleotidyltransferase</keyword>
<dbReference type="Pfam" id="PF01359">
    <property type="entry name" value="Transposase_1"/>
    <property type="match status" value="1"/>
</dbReference>
<dbReference type="Pfam" id="PF24605">
    <property type="entry name" value="CEMIP_X"/>
    <property type="match status" value="1"/>
</dbReference>
<comment type="similarity">
    <text evidence="2">Belongs to the CEMIP family.</text>
</comment>
<sequence>MVLLTIFWDSEGVVHTEFLEQGNTVNSTKYVNTVEKLKARLRRVRSEKVYIIHHDNARPHTSLETRTALDRLGLRTLPHPPYSPDLAPSDFFLFPKLKDYLKGNRYETGEDVKNAVLSWCRDKTADFFADGIQQVVRRWRLCIERDGKKIILDTPIPRFLSLTIDGILVWGNVDGIRMETSYILVKGEFHIGSEECKFEKTADIFLYGKSNSPETVTSFGRKFIGAAEGSKLEIHGKEKRSWTKLVATVAPQCQPLYDAKDNQEAIMEKKVKGKLGIYVNVWSANGTSLGLFTYRLKGHNTERVLTNLANRLKHIPDGKIVSIAVLKSMGPTSDQFNELYLAIESLGGAHIRHVGENEPYVLLSETGKPECAMEKHTKRYVDSEGGLEAAVTYPHGEMVFKAISYSDVVLNNDQVNFQVFTRNAAFPKLNLLHDVTSWQPGDEVVVSSTDFNWRQYEVKTIVSCRECQPNQIRVDGGFKYTHFGEVTYGVDERAEVGLLSRNIRIEAELQKHCYSHSAHEKYLCSLFHRDTFGGHVMIRRGSWARIEGVQLNHMGQQSLLGSYPLHFHLCDDVHGQYLRNNVVRDSNSRCFTIHGTNYLDASGNVCLNHLGHGVFLEDSVEQNNTIRHNLVIGTTYGTLLFTDMHSDWCPVKQFCGLLASYWITHPNNAFTDNAAAGSDGSGMVLTFSDRPLGPSLMRMKAKGLVREFSTRYMKVGEFARNAMHSNHLSGLWFDSRISSGEMSNNQFIPQNAIMGLSKYSPRDRADPKGRLVESVLSDLTMYKNEERNSWIRCGNIVIANSSFADSPASYVAAHTIDGTYCDVRNSIFIGETDNKGEPFTYIFGDEQFQNLSKKDRPRHTFDRSIAGHPNFMISGVQFYQGPVYLHNCYFDQFENKFYNDSFIKTWGIRPERPAAAITFHPNNHYPMIPRNGVSNLKFGFCDGEHNSFRVMDGNASTPWWNVFDGTGNVMFRDYDGSLTGRKDAQIVQDRPFFTGNRCLRKPDWGLSICPYKYFLLVVRGKTGVLKNKYKGKTPILIRRDDYPQDVYAQTGKTAHKFNLRVFKSYTVYFNSSVGPAPRDIQFRPRFGLEKNEVVRFAVCLPKSTTNFTIYSKYPELNPKKNLFPHWAKSLKQLDKDKTMKVFYWDKANGYLYFKMKSQYSLRSLGQVCPGDVCLDVNINRNGGGDEPAVCDAPVKPLRMKDRTRVIKNLRCKGPDSPKGLGAPIETGPECNLSETSEVSRVCWFHRRFGSKAQRCDRTCKHYSSFAHNHRQRTAKALHCAVSTSENHKHTQLFVTDSISKRCFLVDTRAQVSVTPASKLDKKIESRGPPLQAANGSTITTCGTRVGCLRFGRRNFQARLIAADVSRPLLGADFLRTHNLIVDMRNRRLIEADTFSGIPCYVSTVTPTNLALVEPSSNTFRKLLNEFPDLLKPTFSTAEVKHGVHHFIPTKDRPVFARARRLAPDRLAIAKKEFSEMEKMGIIRKSSSPWASPLYMVSKSNGGWRPCGDYRKLNDVTAPDRYPIPHIHDFSSRLKGKTVFSKIDLVRGYHQIPVAPEDIPKTAVITPFGLWEFLRMPFGLKSTAQTFQRLMDSVLQDIDSAFVYLDDILIASSTEKEHMDDLKAVFRRLIDQTCNSP</sequence>
<keyword evidence="12" id="KW-0326">Glycosidase</keyword>
<dbReference type="Gene3D" id="3.30.70.270">
    <property type="match status" value="1"/>
</dbReference>
<keyword evidence="9" id="KW-0378">Hydrolase</keyword>
<dbReference type="Pfam" id="PF00078">
    <property type="entry name" value="RVT_1"/>
    <property type="match status" value="1"/>
</dbReference>
<dbReference type="Gene3D" id="3.30.420.10">
    <property type="entry name" value="Ribonuclease H-like superfamily/Ribonuclease H"/>
    <property type="match status" value="1"/>
</dbReference>
<dbReference type="PANTHER" id="PTHR15535">
    <property type="entry name" value="TRANSMEMBRANE PROTEIN 2-RELATED"/>
    <property type="match status" value="1"/>
</dbReference>
<dbReference type="InterPro" id="IPR043502">
    <property type="entry name" value="DNA/RNA_pol_sf"/>
</dbReference>
<dbReference type="PANTHER" id="PTHR15535:SF17">
    <property type="entry name" value="TRANSMEMBRANE PROTEIN"/>
    <property type="match status" value="1"/>
</dbReference>
<dbReference type="GO" id="GO:0004519">
    <property type="term" value="F:endonuclease activity"/>
    <property type="evidence" value="ECO:0007669"/>
    <property type="project" value="UniProtKB-KW"/>
</dbReference>
<dbReference type="PROSITE" id="PS51484">
    <property type="entry name" value="G8"/>
    <property type="match status" value="1"/>
</dbReference>
<reference evidence="15" key="1">
    <citation type="journal article" date="2023" name="G3 (Bethesda)">
        <title>A reference genome for the long-term kleptoplast-retaining sea slug Elysia crispata morphotype clarki.</title>
        <authorList>
            <person name="Eastman K.E."/>
            <person name="Pendleton A.L."/>
            <person name="Shaikh M.A."/>
            <person name="Suttiyut T."/>
            <person name="Ogas R."/>
            <person name="Tomko P."/>
            <person name="Gavelis G."/>
            <person name="Widhalm J.R."/>
            <person name="Wisecaver J.H."/>
        </authorList>
    </citation>
    <scope>NUCLEOTIDE SEQUENCE</scope>
    <source>
        <strain evidence="15">ECLA1</strain>
    </source>
</reference>
<accession>A0AAE1CM98</accession>
<proteinExistence type="inferred from homology"/>
<dbReference type="InterPro" id="IPR036397">
    <property type="entry name" value="RNaseH_sf"/>
</dbReference>
<dbReference type="SUPFAM" id="SSF51126">
    <property type="entry name" value="Pectin lyase-like"/>
    <property type="match status" value="1"/>
</dbReference>
<dbReference type="GO" id="GO:0016798">
    <property type="term" value="F:hydrolase activity, acting on glycosyl bonds"/>
    <property type="evidence" value="ECO:0007669"/>
    <property type="project" value="UniProtKB-KW"/>
</dbReference>